<accession>A0A921AVB4</accession>
<evidence type="ECO:0000256" key="2">
    <source>
        <dbReference type="SAM" id="SignalP"/>
    </source>
</evidence>
<proteinExistence type="inferred from homology"/>
<dbReference type="Proteomes" id="UP000698963">
    <property type="component" value="Unassembled WGS sequence"/>
</dbReference>
<dbReference type="PIRSF" id="PIRSF017082">
    <property type="entry name" value="YflP"/>
    <property type="match status" value="1"/>
</dbReference>
<organism evidence="3 4">
    <name type="scientific">Mailhella massiliensis</name>
    <dbReference type="NCBI Taxonomy" id="1903261"/>
    <lineage>
        <taxon>Bacteria</taxon>
        <taxon>Pseudomonadati</taxon>
        <taxon>Thermodesulfobacteriota</taxon>
        <taxon>Desulfovibrionia</taxon>
        <taxon>Desulfovibrionales</taxon>
        <taxon>Desulfovibrionaceae</taxon>
        <taxon>Mailhella</taxon>
    </lineage>
</organism>
<dbReference type="CDD" id="cd07012">
    <property type="entry name" value="PBP2_Bug_TTT"/>
    <property type="match status" value="1"/>
</dbReference>
<protein>
    <submittedName>
        <fullName evidence="3">Tripartite tricarboxylate transporter substrate binding protein</fullName>
    </submittedName>
</protein>
<feature type="signal peptide" evidence="2">
    <location>
        <begin position="1"/>
        <end position="24"/>
    </location>
</feature>
<dbReference type="Gene3D" id="3.40.190.10">
    <property type="entry name" value="Periplasmic binding protein-like II"/>
    <property type="match status" value="1"/>
</dbReference>
<dbReference type="RefSeq" id="WP_304121383.1">
    <property type="nucleotide sequence ID" value="NZ_DYZA01000075.1"/>
</dbReference>
<dbReference type="Gene3D" id="3.40.190.150">
    <property type="entry name" value="Bordetella uptake gene, domain 1"/>
    <property type="match status" value="1"/>
</dbReference>
<dbReference type="Pfam" id="PF03401">
    <property type="entry name" value="TctC"/>
    <property type="match status" value="1"/>
</dbReference>
<keyword evidence="2" id="KW-0732">Signal</keyword>
<name>A0A921AVB4_9BACT</name>
<dbReference type="EMBL" id="DYZA01000075">
    <property type="protein sequence ID" value="HJD96818.1"/>
    <property type="molecule type" value="Genomic_DNA"/>
</dbReference>
<comment type="caution">
    <text evidence="3">The sequence shown here is derived from an EMBL/GenBank/DDBJ whole genome shotgun (WGS) entry which is preliminary data.</text>
</comment>
<evidence type="ECO:0000256" key="1">
    <source>
        <dbReference type="ARBA" id="ARBA00006987"/>
    </source>
</evidence>
<sequence>MKKLSFIIAPFMALSLCMGATAQAADYPAKPITLMTAFNAGGGSDVSHRLIEKYARGVISQPIVVTYKPGAGGEVGWTWLISARPDGYTVGGVDLPHIVLQPLLRAEGQPGYKTEQLNPLCNLVFDPDVIMVRQDSPFKTLEELIAYAKANPGKLKVGTVGKFTGDHLFLMQIEKLTGTQFTQVPYPGGGKAAPALLSGEVDCYFGSTSNFLRMEGARGLAIATKERYDLCPDVPTFAEQGYTLESAKYRGIATPPKFPAEAQKYLEAKLAELCANPEYQEAVRGAGLTPYYTDGKEFGEIIKREKEKAVNVLKTYGFIK</sequence>
<dbReference type="InterPro" id="IPR042100">
    <property type="entry name" value="Bug_dom1"/>
</dbReference>
<evidence type="ECO:0000313" key="3">
    <source>
        <dbReference type="EMBL" id="HJD96818.1"/>
    </source>
</evidence>
<dbReference type="InterPro" id="IPR005064">
    <property type="entry name" value="BUG"/>
</dbReference>
<dbReference type="AlphaFoldDB" id="A0A921AVB4"/>
<dbReference type="PANTHER" id="PTHR42928">
    <property type="entry name" value="TRICARBOXYLATE-BINDING PROTEIN"/>
    <property type="match status" value="1"/>
</dbReference>
<reference evidence="3" key="2">
    <citation type="submission" date="2021-09" db="EMBL/GenBank/DDBJ databases">
        <authorList>
            <person name="Gilroy R."/>
        </authorList>
    </citation>
    <scope>NUCLEOTIDE SEQUENCE</scope>
    <source>
        <strain evidence="3">ChiGjej2B2-19336</strain>
    </source>
</reference>
<reference evidence="3" key="1">
    <citation type="journal article" date="2021" name="PeerJ">
        <title>Extensive microbial diversity within the chicken gut microbiome revealed by metagenomics and culture.</title>
        <authorList>
            <person name="Gilroy R."/>
            <person name="Ravi A."/>
            <person name="Getino M."/>
            <person name="Pursley I."/>
            <person name="Horton D.L."/>
            <person name="Alikhan N.F."/>
            <person name="Baker D."/>
            <person name="Gharbi K."/>
            <person name="Hall N."/>
            <person name="Watson M."/>
            <person name="Adriaenssens E.M."/>
            <person name="Foster-Nyarko E."/>
            <person name="Jarju S."/>
            <person name="Secka A."/>
            <person name="Antonio M."/>
            <person name="Oren A."/>
            <person name="Chaudhuri R.R."/>
            <person name="La Ragione R."/>
            <person name="Hildebrand F."/>
            <person name="Pallen M.J."/>
        </authorList>
    </citation>
    <scope>NUCLEOTIDE SEQUENCE</scope>
    <source>
        <strain evidence="3">ChiGjej2B2-19336</strain>
    </source>
</reference>
<comment type="similarity">
    <text evidence="1">Belongs to the UPF0065 (bug) family.</text>
</comment>
<dbReference type="PANTHER" id="PTHR42928:SF5">
    <property type="entry name" value="BLR1237 PROTEIN"/>
    <property type="match status" value="1"/>
</dbReference>
<feature type="chain" id="PRO_5037341684" evidence="2">
    <location>
        <begin position="25"/>
        <end position="320"/>
    </location>
</feature>
<dbReference type="SUPFAM" id="SSF53850">
    <property type="entry name" value="Periplasmic binding protein-like II"/>
    <property type="match status" value="1"/>
</dbReference>
<gene>
    <name evidence="3" type="ORF">K8W16_04135</name>
</gene>
<evidence type="ECO:0000313" key="4">
    <source>
        <dbReference type="Proteomes" id="UP000698963"/>
    </source>
</evidence>